<protein>
    <recommendedName>
        <fullName evidence="8">Flagellar export chaperone FliS</fullName>
    </recommendedName>
</protein>
<evidence type="ECO:0000256" key="5">
    <source>
        <dbReference type="ARBA" id="ARBA00023186"/>
    </source>
</evidence>
<dbReference type="InterPro" id="IPR036584">
    <property type="entry name" value="FliS_sf"/>
</dbReference>
<evidence type="ECO:0000313" key="6">
    <source>
        <dbReference type="EMBL" id="GAA2125331.1"/>
    </source>
</evidence>
<dbReference type="SUPFAM" id="SSF101116">
    <property type="entry name" value="Flagellar export chaperone FliS"/>
    <property type="match status" value="1"/>
</dbReference>
<keyword evidence="7" id="KW-1185">Reference proteome</keyword>
<dbReference type="PANTHER" id="PTHR34773">
    <property type="entry name" value="FLAGELLAR SECRETION CHAPERONE FLIS"/>
    <property type="match status" value="1"/>
</dbReference>
<evidence type="ECO:0000313" key="7">
    <source>
        <dbReference type="Proteomes" id="UP001500102"/>
    </source>
</evidence>
<keyword evidence="3" id="KW-0963">Cytoplasm</keyword>
<dbReference type="Proteomes" id="UP001500102">
    <property type="component" value="Unassembled WGS sequence"/>
</dbReference>
<dbReference type="InterPro" id="IPR003713">
    <property type="entry name" value="FliS"/>
</dbReference>
<evidence type="ECO:0000256" key="3">
    <source>
        <dbReference type="ARBA" id="ARBA00022490"/>
    </source>
</evidence>
<dbReference type="EMBL" id="BAAAQB010000005">
    <property type="protein sequence ID" value="GAA2125331.1"/>
    <property type="molecule type" value="Genomic_DNA"/>
</dbReference>
<dbReference type="Pfam" id="PF02561">
    <property type="entry name" value="FliS"/>
    <property type="match status" value="1"/>
</dbReference>
<comment type="caution">
    <text evidence="6">The sequence shown here is derived from an EMBL/GenBank/DDBJ whole genome shotgun (WGS) entry which is preliminary data.</text>
</comment>
<dbReference type="CDD" id="cd16098">
    <property type="entry name" value="FliS"/>
    <property type="match status" value="1"/>
</dbReference>
<dbReference type="Gene3D" id="1.20.120.340">
    <property type="entry name" value="Flagellar protein FliS"/>
    <property type="match status" value="1"/>
</dbReference>
<evidence type="ECO:0000256" key="2">
    <source>
        <dbReference type="ARBA" id="ARBA00008787"/>
    </source>
</evidence>
<proteinExistence type="inferred from homology"/>
<dbReference type="RefSeq" id="WP_344360952.1">
    <property type="nucleotide sequence ID" value="NZ_BAAAQB010000005.1"/>
</dbReference>
<sequence>MTTTSFGSAAQRNQYLADSVLSAPPARLLTMLYDRLLLDLGRAETAQQGANWPVAAENLLHAQAIIAELTSSLKVDAWDGADGLLGIYNYAFTALVNANIQRDPALTREAIDLLEPLRQAWHEAAASVPAPPAVPSAAAAPAFAGTGTWNAQPGTGGGSLGFG</sequence>
<comment type="similarity">
    <text evidence="2">Belongs to the FliS family.</text>
</comment>
<accession>A0ABP5K0X6</accession>
<keyword evidence="4" id="KW-1005">Bacterial flagellum biogenesis</keyword>
<dbReference type="PANTHER" id="PTHR34773:SF1">
    <property type="entry name" value="FLAGELLAR SECRETION CHAPERONE FLIS"/>
    <property type="match status" value="1"/>
</dbReference>
<reference evidence="7" key="1">
    <citation type="journal article" date="2019" name="Int. J. Syst. Evol. Microbiol.">
        <title>The Global Catalogue of Microorganisms (GCM) 10K type strain sequencing project: providing services to taxonomists for standard genome sequencing and annotation.</title>
        <authorList>
            <consortium name="The Broad Institute Genomics Platform"/>
            <consortium name="The Broad Institute Genome Sequencing Center for Infectious Disease"/>
            <person name="Wu L."/>
            <person name="Ma J."/>
        </authorList>
    </citation>
    <scope>NUCLEOTIDE SEQUENCE [LARGE SCALE GENOMIC DNA]</scope>
    <source>
        <strain evidence="7">JCM 15921</strain>
    </source>
</reference>
<evidence type="ECO:0000256" key="1">
    <source>
        <dbReference type="ARBA" id="ARBA00004514"/>
    </source>
</evidence>
<gene>
    <name evidence="6" type="ORF">GCM10009825_01540</name>
</gene>
<dbReference type="NCBIfam" id="TIGR00208">
    <property type="entry name" value="fliS"/>
    <property type="match status" value="1"/>
</dbReference>
<keyword evidence="5" id="KW-0143">Chaperone</keyword>
<evidence type="ECO:0008006" key="8">
    <source>
        <dbReference type="Google" id="ProtNLM"/>
    </source>
</evidence>
<organism evidence="6 7">
    <name type="scientific">Arthrobacter humicola</name>
    <dbReference type="NCBI Taxonomy" id="409291"/>
    <lineage>
        <taxon>Bacteria</taxon>
        <taxon>Bacillati</taxon>
        <taxon>Actinomycetota</taxon>
        <taxon>Actinomycetes</taxon>
        <taxon>Micrococcales</taxon>
        <taxon>Micrococcaceae</taxon>
        <taxon>Arthrobacter</taxon>
    </lineage>
</organism>
<name>A0ABP5K0X6_9MICC</name>
<evidence type="ECO:0000256" key="4">
    <source>
        <dbReference type="ARBA" id="ARBA00022795"/>
    </source>
</evidence>
<comment type="subcellular location">
    <subcellularLocation>
        <location evidence="1">Cytoplasm</location>
        <location evidence="1">Cytosol</location>
    </subcellularLocation>
</comment>